<evidence type="ECO:0000256" key="2">
    <source>
        <dbReference type="ARBA" id="ARBA00022448"/>
    </source>
</evidence>
<feature type="transmembrane region" description="Helical" evidence="19">
    <location>
        <begin position="1602"/>
        <end position="1622"/>
    </location>
</feature>
<reference evidence="21 22" key="1">
    <citation type="journal article" date="2011" name="Proc. Natl. Acad. Sci. U.S.A.">
        <title>Genome and transcriptome analyses of the mountain pine beetle-fungal symbiont Grosmannia clavigera, a lodgepole pine pathogen.</title>
        <authorList>
            <person name="DiGuistini S."/>
            <person name="Wang Y."/>
            <person name="Liao N.Y."/>
            <person name="Taylor G."/>
            <person name="Tanguay P."/>
            <person name="Feau N."/>
            <person name="Henrissat B."/>
            <person name="Chan S.K."/>
            <person name="Hesse-Orce U."/>
            <person name="Alamouti S.M."/>
            <person name="Tsui C.K.M."/>
            <person name="Docking R.T."/>
            <person name="Levasseur A."/>
            <person name="Haridas S."/>
            <person name="Robertson G."/>
            <person name="Birol I."/>
            <person name="Holt R.A."/>
            <person name="Marra M.A."/>
            <person name="Hamelin R.C."/>
            <person name="Hirst M."/>
            <person name="Jones S.J.M."/>
            <person name="Bohlmann J."/>
            <person name="Breuil C."/>
        </authorList>
    </citation>
    <scope>NUCLEOTIDE SEQUENCE [LARGE SCALE GENOMIC DNA]</scope>
    <source>
        <strain evidence="22">kw1407 / UAMH 11150</strain>
    </source>
</reference>
<feature type="compositionally biased region" description="Low complexity" evidence="18">
    <location>
        <begin position="2067"/>
        <end position="2082"/>
    </location>
</feature>
<keyword evidence="12 19" id="KW-0472">Membrane</keyword>
<feature type="compositionally biased region" description="Low complexity" evidence="18">
    <location>
        <begin position="2143"/>
        <end position="2162"/>
    </location>
</feature>
<keyword evidence="14" id="KW-0407">Ion channel</keyword>
<feature type="transmembrane region" description="Helical" evidence="19">
    <location>
        <begin position="806"/>
        <end position="823"/>
    </location>
</feature>
<keyword evidence="7 19" id="KW-0812">Transmembrane</keyword>
<organism evidence="22">
    <name type="scientific">Grosmannia clavigera (strain kw1407 / UAMH 11150)</name>
    <name type="common">Blue stain fungus</name>
    <name type="synonym">Graphiocladiella clavigera</name>
    <dbReference type="NCBI Taxonomy" id="655863"/>
    <lineage>
        <taxon>Eukaryota</taxon>
        <taxon>Fungi</taxon>
        <taxon>Dikarya</taxon>
        <taxon>Ascomycota</taxon>
        <taxon>Pezizomycotina</taxon>
        <taxon>Sordariomycetes</taxon>
        <taxon>Sordariomycetidae</taxon>
        <taxon>Ophiostomatales</taxon>
        <taxon>Ophiostomataceae</taxon>
        <taxon>Leptographium</taxon>
    </lineage>
</organism>
<evidence type="ECO:0000256" key="8">
    <source>
        <dbReference type="ARBA" id="ARBA00022837"/>
    </source>
</evidence>
<dbReference type="STRING" id="655863.F0XMG8"/>
<keyword evidence="4" id="KW-0597">Phosphoprotein</keyword>
<dbReference type="FunFam" id="1.10.287.70:FF:000118">
    <property type="entry name" value="Calcium channel subunit Cch1"/>
    <property type="match status" value="1"/>
</dbReference>
<feature type="compositionally biased region" description="Low complexity" evidence="18">
    <location>
        <begin position="234"/>
        <end position="252"/>
    </location>
</feature>
<feature type="transmembrane region" description="Helical" evidence="19">
    <location>
        <begin position="1003"/>
        <end position="1029"/>
    </location>
</feature>
<dbReference type="HOGENOM" id="CLU_000443_0_0_1"/>
<feature type="transmembrane region" description="Helical" evidence="19">
    <location>
        <begin position="1688"/>
        <end position="1712"/>
    </location>
</feature>
<feature type="region of interest" description="Disordered" evidence="18">
    <location>
        <begin position="1104"/>
        <end position="1127"/>
    </location>
</feature>
<keyword evidence="9" id="KW-0851">Voltage-gated channel</keyword>
<keyword evidence="2" id="KW-0813">Transport</keyword>
<keyword evidence="8" id="KW-0106">Calcium</keyword>
<feature type="transmembrane region" description="Helical" evidence="19">
    <location>
        <begin position="835"/>
        <end position="855"/>
    </location>
</feature>
<evidence type="ECO:0000256" key="9">
    <source>
        <dbReference type="ARBA" id="ARBA00022882"/>
    </source>
</evidence>
<keyword evidence="10 19" id="KW-1133">Transmembrane helix</keyword>
<feature type="transmembrane region" description="Helical" evidence="19">
    <location>
        <begin position="1277"/>
        <end position="1299"/>
    </location>
</feature>
<feature type="transmembrane region" description="Helical" evidence="19">
    <location>
        <begin position="930"/>
        <end position="950"/>
    </location>
</feature>
<feature type="region of interest" description="Disordered" evidence="18">
    <location>
        <begin position="134"/>
        <end position="259"/>
    </location>
</feature>
<keyword evidence="3" id="KW-1003">Cell membrane</keyword>
<proteinExistence type="inferred from homology"/>
<keyword evidence="22" id="KW-1185">Reference proteome</keyword>
<feature type="compositionally biased region" description="Low complexity" evidence="18">
    <location>
        <begin position="2048"/>
        <end position="2057"/>
    </location>
</feature>
<dbReference type="InterPro" id="IPR050599">
    <property type="entry name" value="VDCC_alpha-1_subunit"/>
</dbReference>
<feature type="transmembrane region" description="Helical" evidence="19">
    <location>
        <begin position="1659"/>
        <end position="1676"/>
    </location>
</feature>
<dbReference type="Gene3D" id="1.10.238.10">
    <property type="entry name" value="EF-hand"/>
    <property type="match status" value="1"/>
</dbReference>
<feature type="compositionally biased region" description="Low complexity" evidence="18">
    <location>
        <begin position="135"/>
        <end position="149"/>
    </location>
</feature>
<evidence type="ECO:0000259" key="20">
    <source>
        <dbReference type="PROSITE" id="PS50222"/>
    </source>
</evidence>
<dbReference type="Gene3D" id="1.20.120.350">
    <property type="entry name" value="Voltage-gated potassium channels. Chain C"/>
    <property type="match status" value="5"/>
</dbReference>
<dbReference type="GO" id="GO:0005509">
    <property type="term" value="F:calcium ion binding"/>
    <property type="evidence" value="ECO:0007669"/>
    <property type="project" value="InterPro"/>
</dbReference>
<evidence type="ECO:0000256" key="10">
    <source>
        <dbReference type="ARBA" id="ARBA00022989"/>
    </source>
</evidence>
<dbReference type="InterPro" id="IPR005821">
    <property type="entry name" value="Ion_trans_dom"/>
</dbReference>
<evidence type="ECO:0000256" key="12">
    <source>
        <dbReference type="ARBA" id="ARBA00023136"/>
    </source>
</evidence>
<dbReference type="eggNOG" id="KOG2301">
    <property type="taxonomic scope" value="Eukaryota"/>
</dbReference>
<feature type="transmembrane region" description="Helical" evidence="19">
    <location>
        <begin position="591"/>
        <end position="611"/>
    </location>
</feature>
<dbReference type="Proteomes" id="UP000007796">
    <property type="component" value="Unassembled WGS sequence"/>
</dbReference>
<feature type="transmembrane region" description="Helical" evidence="19">
    <location>
        <begin position="1570"/>
        <end position="1590"/>
    </location>
</feature>
<feature type="transmembrane region" description="Helical" evidence="19">
    <location>
        <begin position="532"/>
        <end position="554"/>
    </location>
</feature>
<feature type="transmembrane region" description="Helical" evidence="19">
    <location>
        <begin position="1634"/>
        <end position="1653"/>
    </location>
</feature>
<sequence>MSGRRDQSDSGHGRDGGYGSGDPSYPGGRGYSAASNPYEQVSVNPAHLAASLNGIDDYWQQPAPYSDHARQDDAMGDSVDSPIDAAALQFALPPNISQSVRSRVPSLGLQPLSSEAFPRTSSASSYYADQRLDRPFGGPLDDPFGGSFDDSLDGTMRHLDQHDAGNESDRVPLTTSAQPISGARAQLVVTPTEEYSRDSFQTVRDLDSSPSRSRDTRMLGFDLETGQSRGYGDSLSPSTNSRRSRSASTSASGALHRTASIMREVSQRVVDISGGGEALEEQARRSRSLSRSRNSSVDGRVSQHVAAVPMLVDTSYSAQAYGSPAEKSGVPGNMTPLPTPVSGHRTPMGNPLRGKSLGIFSADNPIRTAMLELLMQPWVESAILGLIIFQAVLLAVEAAPDVWSPGNARTDRWSSSWYNWSMLGLFIVFTAEIVVRVIVSGFIFNAPEYSTIDRKAGIRHGLRAAVTDQYRNFFQPQRQKSTRRPPTETFTPSPFARSFTFMHSQRAPESYDEHRRMQLARRAFLRHGFNRLDFVAVVSFWISFVLACTGIEYAHHIYLFRMLSCLRILRLLGITKGNAIILRSLKKASPLLVRVSFLIGFFWLLFAIIGVQSFKSSLSRQCVWLDPMQPTNLSASYTNSFQFCGGYLVNNTDVEPTTLPWVQMKEPNDLTILVNGSSSGKGFICPRGSICLQQTAPYNATVSFDDIFHSLELVFVIMSANTFSDLMYYTTDSDYLPAALFFAAGIVVMMLWMTNLLIAVITSSFLLIREENKGSAFTADEKNFTTAHVDEAPLRRWSLKWIYDKIAWFFVLMIALGLFAQAFRSAAHENRIPAINAIEIMVTSLLDVEIVLRIAQDWRRFPHAFRNIFDLGLAVITTVILIPEIRHREQLYAWLTVFQILRTYRLVLAIPMTRGLIKLVLGNSTGIANLVLFVFLITFLMAIFAVQLFRGEITPLDDDGNNIRITFGNIFNSFLGMYQLMSSENWTVILYTVTTFTTRLHNAWIGAIFLIGWFTLAYFILVNMFIAVIQENFDVSEDQKRLEQVKAFLQRKELGSSASNLSLSAMFSFGRRQKRKDPLDYGPAMMEMLLKEAVVHEFLNEASDSLESPDSPETHGHGHGHGHEEATVMQPGILSAVWSRMVRITTSREPNPFYSSIRLHAINEALDPRQMAREAVSATAARRKAQREYLTRHPSYNNSLFVFSPRNPIRRMCQSIVGPGRGSERFDGTDPHKYPWYIFSAFIYASIVAMVIIACITTPLYQKEYFDAGHTFSSKNWFVWTDLAFALVFSFEMLVKVIADGFLWTPNAFFRSTWGVIDAVVLITLWINVATLFANDGAVSRAVGAFKALRALRLLNISDSARETFHSLMIVGGWKILSAAFVSISLLIPFAVLGLNLFRGKMVTCNDGSLLQLVDCSGEFLSAPFSSDWQLLAPRVASNPYFSFDDFGASLVVLFEIVSQEGWVDVSFQAQAITGTGLQPQFGAAQGNAVFFIVFNLLATVFILTLFISVFMRNYTEQTGVAFLTGDQRSWLELRKLLRQISPSKSSYDDSKNRLKRWCHKRAIEKRGKWYLGITVVLVVHLILLVLEYAGEPMWWSNTRDYLFLALTLVYMVNIAIRIIGLGWSRVRRSSWDIFSMCSVSGAFITSVLFLSLHREDTLVQLHKIFLVAIVLMLIPRNDALDQLFKTAAASLSTIGSLVATWLVFFMVFAIAMTQSFSLTRFGSQESSNINLRTVPKALILLLRMSCGEGWNQLMEDYADIRPPLCVEADTFFESDCGSKAWARVLFIGWNIISMYIFVNLFVSLIYESFSYVYQRSSGLVDINRDEIRRFKEAWRSVDPNGTGFISRDAFPQLLAELSGVFEMRIYDHEDSVGSILEHVRNDDSRSLARHSSLAIPFSAPPTFTGVDLKKLNDRIGKIDVERVRSRRRRFNFFYEEVMVSADPDNGISFTTVLMIIAHYNIISDSKSLRLEEFLRRRARLQRVDEELRRRTVQGFFDTLYWSRRFRRHLEMKRASRMTTVPRLDIPDILVDADDDGHTNKVRQRQQTPTTPTAGPAPFFPSPPKPSSFLSADDARAASSHSNGQSQLHHRSWSGASMDISLHDTNYAHPLSLPWTSGVRASTSAMSSAISTGSGGTGGSGNFLHQSLSAQQHHHSSSAFSFDLQEPGSQPGSQPVSGASSRRGSAVSPAHVSAMLDDSVWMDSIRRSATHRRDGGWNKARKKDDVWITRGLLSALARGREASSCESSLQRQDGPPARLSTAKHGNRPQTLPHVPTLQQTPGSVWLHVLRPHGSRSPHQSVWVTGAGVSATPGPKQRPLARDRKTTVAYSSRHHHHRQAIMMQSSRFHAIAARFSPQGIRTSFRLRSASASSTSSTSSFGSATSSPVSTVNSVIVRQPSIVNMEEERRIFSSGLAVLEPRPIVYWGGMEERMGSF</sequence>
<evidence type="ECO:0000256" key="4">
    <source>
        <dbReference type="ARBA" id="ARBA00022553"/>
    </source>
</evidence>
<dbReference type="Gene3D" id="1.10.287.70">
    <property type="match status" value="4"/>
</dbReference>
<dbReference type="FunFam" id="1.20.120.350:FF:000063">
    <property type="entry name" value="Calcium channel subunit Cch1"/>
    <property type="match status" value="1"/>
</dbReference>
<keyword evidence="11" id="KW-0406">Ion transport</keyword>
<dbReference type="GO" id="GO:0008331">
    <property type="term" value="F:high voltage-gated calcium channel activity"/>
    <property type="evidence" value="ECO:0007669"/>
    <property type="project" value="TreeGrafter"/>
</dbReference>
<feature type="compositionally biased region" description="Basic and acidic residues" evidence="18">
    <location>
        <begin position="1"/>
        <end position="15"/>
    </location>
</feature>
<dbReference type="GO" id="GO:0005891">
    <property type="term" value="C:voltage-gated calcium channel complex"/>
    <property type="evidence" value="ECO:0007669"/>
    <property type="project" value="TreeGrafter"/>
</dbReference>
<evidence type="ECO:0000256" key="3">
    <source>
        <dbReference type="ARBA" id="ARBA00022475"/>
    </source>
</evidence>
<dbReference type="InterPro" id="IPR002048">
    <property type="entry name" value="EF_hand_dom"/>
</dbReference>
<feature type="region of interest" description="Disordered" evidence="18">
    <location>
        <begin position="1"/>
        <end position="38"/>
    </location>
</feature>
<comment type="similarity">
    <text evidence="16">Belongs to the calcium channel alpha-1 subunit (TC 1.A.1.11) family.</text>
</comment>
<dbReference type="RefSeq" id="XP_014170685.1">
    <property type="nucleotide sequence ID" value="XM_014315210.1"/>
</dbReference>
<protein>
    <recommendedName>
        <fullName evidence="17">Calcium-channel protein CCH1</fullName>
    </recommendedName>
</protein>
<dbReference type="GeneID" id="25979546"/>
<dbReference type="PANTHER" id="PTHR45628">
    <property type="entry name" value="VOLTAGE-DEPENDENT CALCIUM CHANNEL TYPE A SUBUNIT ALPHA-1"/>
    <property type="match status" value="1"/>
</dbReference>
<evidence type="ECO:0000256" key="18">
    <source>
        <dbReference type="SAM" id="MobiDB-lite"/>
    </source>
</evidence>
<feature type="transmembrane region" description="Helical" evidence="19">
    <location>
        <begin position="1376"/>
        <end position="1398"/>
    </location>
</feature>
<evidence type="ECO:0000256" key="13">
    <source>
        <dbReference type="ARBA" id="ARBA00023180"/>
    </source>
</evidence>
<evidence type="ECO:0000256" key="19">
    <source>
        <dbReference type="SAM" id="Phobius"/>
    </source>
</evidence>
<evidence type="ECO:0000256" key="16">
    <source>
        <dbReference type="ARBA" id="ARBA00061395"/>
    </source>
</evidence>
<evidence type="ECO:0000313" key="21">
    <source>
        <dbReference type="EMBL" id="EFX01203.1"/>
    </source>
</evidence>
<dbReference type="InParanoid" id="F0XMG8"/>
<evidence type="ECO:0000256" key="11">
    <source>
        <dbReference type="ARBA" id="ARBA00023065"/>
    </source>
</evidence>
<dbReference type="Pfam" id="PF00520">
    <property type="entry name" value="Ion_trans"/>
    <property type="match status" value="4"/>
</dbReference>
<feature type="region of interest" description="Disordered" evidence="18">
    <location>
        <begin position="279"/>
        <end position="300"/>
    </location>
</feature>
<evidence type="ECO:0000256" key="6">
    <source>
        <dbReference type="ARBA" id="ARBA00022673"/>
    </source>
</evidence>
<keyword evidence="6" id="KW-0107">Calcium channel</keyword>
<dbReference type="GO" id="GO:0098703">
    <property type="term" value="P:calcium ion import across plasma membrane"/>
    <property type="evidence" value="ECO:0007669"/>
    <property type="project" value="TreeGrafter"/>
</dbReference>
<dbReference type="PROSITE" id="PS50222">
    <property type="entry name" value="EF_HAND_2"/>
    <property type="match status" value="1"/>
</dbReference>
<evidence type="ECO:0000256" key="5">
    <source>
        <dbReference type="ARBA" id="ARBA00022568"/>
    </source>
</evidence>
<dbReference type="FunCoup" id="F0XMG8">
    <property type="interactions" value="93"/>
</dbReference>
<feature type="transmembrane region" description="Helical" evidence="19">
    <location>
        <begin position="378"/>
        <end position="400"/>
    </location>
</feature>
<evidence type="ECO:0000313" key="22">
    <source>
        <dbReference type="Proteomes" id="UP000007796"/>
    </source>
</evidence>
<feature type="transmembrane region" description="Helical" evidence="19">
    <location>
        <begin position="1234"/>
        <end position="1256"/>
    </location>
</feature>
<evidence type="ECO:0000256" key="7">
    <source>
        <dbReference type="ARBA" id="ARBA00022692"/>
    </source>
</evidence>
<dbReference type="FunFam" id="1.20.120.350:FF:000098">
    <property type="entry name" value="Calcium channel subunit Cch1"/>
    <property type="match status" value="1"/>
</dbReference>
<feature type="transmembrane region" description="Helical" evidence="19">
    <location>
        <begin position="1781"/>
        <end position="1807"/>
    </location>
</feature>
<dbReference type="OrthoDB" id="416585at2759"/>
<dbReference type="PANTHER" id="PTHR45628:SF7">
    <property type="entry name" value="VOLTAGE-DEPENDENT CALCIUM CHANNEL TYPE A SUBUNIT ALPHA-1"/>
    <property type="match status" value="1"/>
</dbReference>
<accession>F0XMG8</accession>
<keyword evidence="5" id="KW-0109">Calcium transport</keyword>
<gene>
    <name evidence="21" type="ORF">CMQ_6145</name>
</gene>
<feature type="transmembrane region" description="Helical" evidence="19">
    <location>
        <begin position="1489"/>
        <end position="1511"/>
    </location>
</feature>
<feature type="transmembrane region" description="Helical" evidence="19">
    <location>
        <begin position="1314"/>
        <end position="1334"/>
    </location>
</feature>
<comment type="subcellular location">
    <subcellularLocation>
        <location evidence="1">Cell membrane</location>
        <topology evidence="1">Multi-pass membrane protein</topology>
    </subcellularLocation>
</comment>
<name>F0XMG8_GROCL</name>
<dbReference type="InterPro" id="IPR027359">
    <property type="entry name" value="Volt_channel_dom_sf"/>
</dbReference>
<dbReference type="EMBL" id="GL629794">
    <property type="protein sequence ID" value="EFX01203.1"/>
    <property type="molecule type" value="Genomic_DNA"/>
</dbReference>
<evidence type="ECO:0000256" key="15">
    <source>
        <dbReference type="ARBA" id="ARBA00057587"/>
    </source>
</evidence>
<keyword evidence="13" id="KW-0325">Glycoprotein</keyword>
<feature type="compositionally biased region" description="Basic and acidic residues" evidence="18">
    <location>
        <begin position="155"/>
        <end position="170"/>
    </location>
</feature>
<feature type="region of interest" description="Disordered" evidence="18">
    <location>
        <begin position="2128"/>
        <end position="2189"/>
    </location>
</feature>
<feature type="compositionally biased region" description="Basic and acidic residues" evidence="18">
    <location>
        <begin position="204"/>
        <end position="217"/>
    </location>
</feature>
<feature type="compositionally biased region" description="Basic and acidic residues" evidence="18">
    <location>
        <begin position="1112"/>
        <end position="1126"/>
    </location>
</feature>
<evidence type="ECO:0000256" key="14">
    <source>
        <dbReference type="ARBA" id="ARBA00023303"/>
    </source>
</evidence>
<feature type="transmembrane region" description="Helical" evidence="19">
    <location>
        <begin position="420"/>
        <end position="444"/>
    </location>
</feature>
<feature type="compositionally biased region" description="Low complexity" evidence="18">
    <location>
        <begin position="2175"/>
        <end position="2189"/>
    </location>
</feature>
<evidence type="ECO:0000256" key="1">
    <source>
        <dbReference type="ARBA" id="ARBA00004651"/>
    </source>
</evidence>
<evidence type="ECO:0000256" key="17">
    <source>
        <dbReference type="ARBA" id="ARBA00067459"/>
    </source>
</evidence>
<dbReference type="FunFam" id="1.10.287.70:FF:000093">
    <property type="entry name" value="Calcium channel subunit Cch1"/>
    <property type="match status" value="1"/>
</dbReference>
<feature type="domain" description="EF-hand" evidence="20">
    <location>
        <begin position="1826"/>
        <end position="1861"/>
    </location>
</feature>
<feature type="transmembrane region" description="Helical" evidence="19">
    <location>
        <begin position="867"/>
        <end position="885"/>
    </location>
</feature>
<feature type="region of interest" description="Disordered" evidence="18">
    <location>
        <begin position="2032"/>
        <end position="2092"/>
    </location>
</feature>
<dbReference type="SUPFAM" id="SSF81324">
    <property type="entry name" value="Voltage-gated potassium channels"/>
    <property type="match status" value="4"/>
</dbReference>
<comment type="function">
    <text evidence="15">Voltage-gated, high-affinity calcium channel that functions together with MID1 to mediate calcium entry into cells. Required during conditions of environmental stress.</text>
</comment>
<feature type="region of interest" description="Disordered" evidence="18">
    <location>
        <begin position="2239"/>
        <end position="2277"/>
    </location>
</feature>
<feature type="transmembrane region" description="Helical" evidence="19">
    <location>
        <begin position="735"/>
        <end position="768"/>
    </location>
</feature>